<comment type="caution">
    <text evidence="1">The sequence shown here is derived from an EMBL/GenBank/DDBJ whole genome shotgun (WGS) entry which is preliminary data.</text>
</comment>
<dbReference type="EMBL" id="JAUKUD010000001">
    <property type="protein sequence ID" value="KAK0752996.1"/>
    <property type="molecule type" value="Genomic_DNA"/>
</dbReference>
<evidence type="ECO:0000313" key="2">
    <source>
        <dbReference type="Proteomes" id="UP001172155"/>
    </source>
</evidence>
<name>A0AA40F8E8_9PEZI</name>
<gene>
    <name evidence="1" type="ORF">B0T18DRAFT_385133</name>
</gene>
<proteinExistence type="predicted"/>
<sequence>MAASQPGDTVSQMFSLGTRGDCGSFRGDPGSIELNELLHHAVTELLGVSPEAAEALKKLGGIESVLDLATSIVFDAARKIVSAAMDPASPVFRCGKVSKDLVRDAFGGDAKPAYQAPDLALNPPYPTSHGVMNFVYFPETSMSYDPERHADLIPKTHSGGFKTVTVGALLAFTQSCVTLAPGESMRVAVIDWSRRSSAGEKETITEADRLSSNLGPLRAISEVTSAVTNESQCGV</sequence>
<evidence type="ECO:0000313" key="1">
    <source>
        <dbReference type="EMBL" id="KAK0752996.1"/>
    </source>
</evidence>
<dbReference type="AlphaFoldDB" id="A0AA40F8E8"/>
<dbReference type="Proteomes" id="UP001172155">
    <property type="component" value="Unassembled WGS sequence"/>
</dbReference>
<protein>
    <submittedName>
        <fullName evidence="1">Uncharacterized protein</fullName>
    </submittedName>
</protein>
<reference evidence="1" key="1">
    <citation type="submission" date="2023-06" db="EMBL/GenBank/DDBJ databases">
        <title>Genome-scale phylogeny and comparative genomics of the fungal order Sordariales.</title>
        <authorList>
            <consortium name="Lawrence Berkeley National Laboratory"/>
            <person name="Hensen N."/>
            <person name="Bonometti L."/>
            <person name="Westerberg I."/>
            <person name="Brannstrom I.O."/>
            <person name="Guillou S."/>
            <person name="Cros-Aarteil S."/>
            <person name="Calhoun S."/>
            <person name="Haridas S."/>
            <person name="Kuo A."/>
            <person name="Mondo S."/>
            <person name="Pangilinan J."/>
            <person name="Riley R."/>
            <person name="LaButti K."/>
            <person name="Andreopoulos B."/>
            <person name="Lipzen A."/>
            <person name="Chen C."/>
            <person name="Yanf M."/>
            <person name="Daum C."/>
            <person name="Ng V."/>
            <person name="Clum A."/>
            <person name="Steindorff A."/>
            <person name="Ohm R."/>
            <person name="Martin F."/>
            <person name="Silar P."/>
            <person name="Natvig D."/>
            <person name="Lalanne C."/>
            <person name="Gautier V."/>
            <person name="Ament-velasquez S.L."/>
            <person name="Kruys A."/>
            <person name="Hutchinson M.I."/>
            <person name="Powell A.J."/>
            <person name="Barry K."/>
            <person name="Miller A.N."/>
            <person name="Grigoriev I.V."/>
            <person name="Debuchy R."/>
            <person name="Gladieux P."/>
            <person name="Thoren M.H."/>
            <person name="Johannesson H."/>
        </authorList>
    </citation>
    <scope>NUCLEOTIDE SEQUENCE</scope>
    <source>
        <strain evidence="1">SMH3187-1</strain>
    </source>
</reference>
<keyword evidence="2" id="KW-1185">Reference proteome</keyword>
<accession>A0AA40F8E8</accession>
<organism evidence="1 2">
    <name type="scientific">Schizothecium vesticola</name>
    <dbReference type="NCBI Taxonomy" id="314040"/>
    <lineage>
        <taxon>Eukaryota</taxon>
        <taxon>Fungi</taxon>
        <taxon>Dikarya</taxon>
        <taxon>Ascomycota</taxon>
        <taxon>Pezizomycotina</taxon>
        <taxon>Sordariomycetes</taxon>
        <taxon>Sordariomycetidae</taxon>
        <taxon>Sordariales</taxon>
        <taxon>Schizotheciaceae</taxon>
        <taxon>Schizothecium</taxon>
    </lineage>
</organism>